<keyword evidence="1" id="KW-0812">Transmembrane</keyword>
<keyword evidence="1" id="KW-0472">Membrane</keyword>
<gene>
    <name evidence="2" type="ORF">NIES2119_30225</name>
</gene>
<keyword evidence="1" id="KW-1133">Transmembrane helix</keyword>
<dbReference type="Proteomes" id="UP000185860">
    <property type="component" value="Unassembled WGS sequence"/>
</dbReference>
<dbReference type="EMBL" id="MRCE01000059">
    <property type="protein sequence ID" value="OKH30768.1"/>
    <property type="molecule type" value="Genomic_DNA"/>
</dbReference>
<name>A0A1U7I3R2_9CYAN</name>
<evidence type="ECO:0000313" key="2">
    <source>
        <dbReference type="EMBL" id="OKH30768.1"/>
    </source>
</evidence>
<feature type="transmembrane region" description="Helical" evidence="1">
    <location>
        <begin position="12"/>
        <end position="30"/>
    </location>
</feature>
<proteinExistence type="predicted"/>
<evidence type="ECO:0000313" key="3">
    <source>
        <dbReference type="Proteomes" id="UP000185860"/>
    </source>
</evidence>
<dbReference type="AlphaFoldDB" id="A0A1U7I3R2"/>
<reference evidence="2 3" key="1">
    <citation type="submission" date="2016-11" db="EMBL/GenBank/DDBJ databases">
        <title>Draft Genome Sequences of Nine Cyanobacterial Strains from Diverse Habitats.</title>
        <authorList>
            <person name="Zhu T."/>
            <person name="Hou S."/>
            <person name="Lu X."/>
            <person name="Hess W.R."/>
        </authorList>
    </citation>
    <scope>NUCLEOTIDE SEQUENCE [LARGE SCALE GENOMIC DNA]</scope>
    <source>
        <strain evidence="2 3">IAM M-71</strain>
    </source>
</reference>
<accession>A0A1U7I3R2</accession>
<comment type="caution">
    <text evidence="2">The sequence shown here is derived from an EMBL/GenBank/DDBJ whole genome shotgun (WGS) entry which is preliminary data.</text>
</comment>
<organism evidence="2 3">
    <name type="scientific">[Phormidium ambiguum] IAM M-71</name>
    <dbReference type="NCBI Taxonomy" id="454136"/>
    <lineage>
        <taxon>Bacteria</taxon>
        <taxon>Bacillati</taxon>
        <taxon>Cyanobacteriota</taxon>
        <taxon>Cyanophyceae</taxon>
        <taxon>Oscillatoriophycideae</taxon>
        <taxon>Aerosakkonematales</taxon>
        <taxon>Aerosakkonemataceae</taxon>
        <taxon>Floridanema</taxon>
    </lineage>
</organism>
<dbReference type="STRING" id="454136.NIES2119_30225"/>
<dbReference type="RefSeq" id="WP_073597199.1">
    <property type="nucleotide sequence ID" value="NZ_MRCE01000059.1"/>
</dbReference>
<sequence length="70" mass="7758">MDSLFESIDPQVVLLIGAIAVSILLVRLFLRVLNVGLGTILTIVAIVLVLQYVFGISPKQLWFEITHLPQ</sequence>
<evidence type="ECO:0000256" key="1">
    <source>
        <dbReference type="SAM" id="Phobius"/>
    </source>
</evidence>
<dbReference type="OrthoDB" id="574737at2"/>
<feature type="transmembrane region" description="Helical" evidence="1">
    <location>
        <begin position="36"/>
        <end position="54"/>
    </location>
</feature>
<protein>
    <submittedName>
        <fullName evidence="2">Uncharacterized protein</fullName>
    </submittedName>
</protein>